<gene>
    <name evidence="1" type="ORF">ACFPOB_01135</name>
</gene>
<reference evidence="2" key="1">
    <citation type="journal article" date="2019" name="Int. J. Syst. Evol. Microbiol.">
        <title>The Global Catalogue of Microorganisms (GCM) 10K type strain sequencing project: providing services to taxonomists for standard genome sequencing and annotation.</title>
        <authorList>
            <consortium name="The Broad Institute Genomics Platform"/>
            <consortium name="The Broad Institute Genome Sequencing Center for Infectious Disease"/>
            <person name="Wu L."/>
            <person name="Ma J."/>
        </authorList>
    </citation>
    <scope>NUCLEOTIDE SEQUENCE [LARGE SCALE GENOMIC DNA]</scope>
    <source>
        <strain evidence="2">NCAIM B.01391</strain>
    </source>
</reference>
<accession>A0ABW0IM61</accession>
<comment type="caution">
    <text evidence="1">The sequence shown here is derived from an EMBL/GenBank/DDBJ whole genome shotgun (WGS) entry which is preliminary data.</text>
</comment>
<proteinExistence type="predicted"/>
<evidence type="ECO:0000313" key="2">
    <source>
        <dbReference type="Proteomes" id="UP001596053"/>
    </source>
</evidence>
<organism evidence="1 2">
    <name type="scientific">Bosea eneae</name>
    <dbReference type="NCBI Taxonomy" id="151454"/>
    <lineage>
        <taxon>Bacteria</taxon>
        <taxon>Pseudomonadati</taxon>
        <taxon>Pseudomonadota</taxon>
        <taxon>Alphaproteobacteria</taxon>
        <taxon>Hyphomicrobiales</taxon>
        <taxon>Boseaceae</taxon>
        <taxon>Bosea</taxon>
    </lineage>
</organism>
<dbReference type="Proteomes" id="UP001596053">
    <property type="component" value="Unassembled WGS sequence"/>
</dbReference>
<name>A0ABW0IM61_9HYPH</name>
<evidence type="ECO:0008006" key="3">
    <source>
        <dbReference type="Google" id="ProtNLM"/>
    </source>
</evidence>
<dbReference type="RefSeq" id="WP_377795220.1">
    <property type="nucleotide sequence ID" value="NZ_JBHSLW010000003.1"/>
</dbReference>
<keyword evidence="2" id="KW-1185">Reference proteome</keyword>
<protein>
    <recommendedName>
        <fullName evidence="3">Transposase</fullName>
    </recommendedName>
</protein>
<dbReference type="EMBL" id="JBHSLW010000003">
    <property type="protein sequence ID" value="MFC5418161.1"/>
    <property type="molecule type" value="Genomic_DNA"/>
</dbReference>
<evidence type="ECO:0000313" key="1">
    <source>
        <dbReference type="EMBL" id="MFC5418161.1"/>
    </source>
</evidence>
<sequence length="42" mass="4338">MPALDSGMLCKAGRFAAEIVPVGVNSDGRREVLGMDIATAFA</sequence>